<feature type="chain" id="PRO_5045949434" description="Peptidase S8/S53 domain-containing protein" evidence="7">
    <location>
        <begin position="26"/>
        <end position="449"/>
    </location>
</feature>
<evidence type="ECO:0000256" key="1">
    <source>
        <dbReference type="ARBA" id="ARBA00011073"/>
    </source>
</evidence>
<evidence type="ECO:0000313" key="10">
    <source>
        <dbReference type="Proteomes" id="UP001642482"/>
    </source>
</evidence>
<evidence type="ECO:0000313" key="9">
    <source>
        <dbReference type="EMBL" id="CAK7225265.1"/>
    </source>
</evidence>
<dbReference type="Pfam" id="PF00082">
    <property type="entry name" value="Peptidase_S8"/>
    <property type="match status" value="1"/>
</dbReference>
<evidence type="ECO:0000259" key="8">
    <source>
        <dbReference type="Pfam" id="PF00082"/>
    </source>
</evidence>
<evidence type="ECO:0000256" key="5">
    <source>
        <dbReference type="PROSITE-ProRule" id="PRU01240"/>
    </source>
</evidence>
<dbReference type="SUPFAM" id="SSF52743">
    <property type="entry name" value="Subtilisin-like"/>
    <property type="match status" value="1"/>
</dbReference>
<dbReference type="InterPro" id="IPR034193">
    <property type="entry name" value="PCSK9_ProteinaseK-like"/>
</dbReference>
<dbReference type="InterPro" id="IPR000209">
    <property type="entry name" value="Peptidase_S8/S53_dom"/>
</dbReference>
<proteinExistence type="inferred from homology"/>
<gene>
    <name evidence="9" type="ORF">SEUCBS140593_005845</name>
</gene>
<feature type="domain" description="Peptidase S8/S53" evidence="8">
    <location>
        <begin position="190"/>
        <end position="425"/>
    </location>
</feature>
<dbReference type="InterPro" id="IPR015500">
    <property type="entry name" value="Peptidase_S8_subtilisin-rel"/>
</dbReference>
<evidence type="ECO:0000256" key="4">
    <source>
        <dbReference type="ARBA" id="ARBA00022825"/>
    </source>
</evidence>
<dbReference type="PRINTS" id="PR00723">
    <property type="entry name" value="SUBTILISIN"/>
</dbReference>
<keyword evidence="7" id="KW-0732">Signal</keyword>
<evidence type="ECO:0000256" key="7">
    <source>
        <dbReference type="SAM" id="SignalP"/>
    </source>
</evidence>
<feature type="active site" description="Charge relay system" evidence="5">
    <location>
        <position position="198"/>
    </location>
</feature>
<keyword evidence="10" id="KW-1185">Reference proteome</keyword>
<keyword evidence="4 5" id="KW-0720">Serine protease</keyword>
<dbReference type="InterPro" id="IPR023828">
    <property type="entry name" value="Peptidase_S8_Ser-AS"/>
</dbReference>
<dbReference type="PANTHER" id="PTHR43806">
    <property type="entry name" value="PEPTIDASE S8"/>
    <property type="match status" value="1"/>
</dbReference>
<keyword evidence="2 5" id="KW-0645">Protease</keyword>
<dbReference type="PROSITE" id="PS00137">
    <property type="entry name" value="SUBTILASE_HIS"/>
    <property type="match status" value="1"/>
</dbReference>
<evidence type="ECO:0000256" key="3">
    <source>
        <dbReference type="ARBA" id="ARBA00022801"/>
    </source>
</evidence>
<keyword evidence="3 5" id="KW-0378">Hydrolase</keyword>
<comment type="caution">
    <text evidence="9">The sequence shown here is derived from an EMBL/GenBank/DDBJ whole genome shotgun (WGS) entry which is preliminary data.</text>
</comment>
<dbReference type="PROSITE" id="PS00136">
    <property type="entry name" value="SUBTILASE_ASP"/>
    <property type="match status" value="1"/>
</dbReference>
<dbReference type="Gene3D" id="3.40.50.200">
    <property type="entry name" value="Peptidase S8/S53 domain"/>
    <property type="match status" value="1"/>
</dbReference>
<name>A0ABP0BZW2_9PEZI</name>
<dbReference type="InterPro" id="IPR050131">
    <property type="entry name" value="Peptidase_S8_subtilisin-like"/>
</dbReference>
<protein>
    <recommendedName>
        <fullName evidence="8">Peptidase S8/S53 domain-containing protein</fullName>
    </recommendedName>
</protein>
<organism evidence="9 10">
    <name type="scientific">Sporothrix eucalyptigena</name>
    <dbReference type="NCBI Taxonomy" id="1812306"/>
    <lineage>
        <taxon>Eukaryota</taxon>
        <taxon>Fungi</taxon>
        <taxon>Dikarya</taxon>
        <taxon>Ascomycota</taxon>
        <taxon>Pezizomycotina</taxon>
        <taxon>Sordariomycetes</taxon>
        <taxon>Sordariomycetidae</taxon>
        <taxon>Ophiostomatales</taxon>
        <taxon>Ophiostomataceae</taxon>
        <taxon>Sporothrix</taxon>
    </lineage>
</organism>
<evidence type="ECO:0000256" key="6">
    <source>
        <dbReference type="RuleBase" id="RU003355"/>
    </source>
</evidence>
<feature type="active site" description="Charge relay system" evidence="5">
    <location>
        <position position="231"/>
    </location>
</feature>
<evidence type="ECO:0000256" key="2">
    <source>
        <dbReference type="ARBA" id="ARBA00022670"/>
    </source>
</evidence>
<dbReference type="Proteomes" id="UP001642482">
    <property type="component" value="Unassembled WGS sequence"/>
</dbReference>
<dbReference type="CDD" id="cd04077">
    <property type="entry name" value="Peptidases_S8_PCSK9_ProteinaseK_like"/>
    <property type="match status" value="1"/>
</dbReference>
<dbReference type="PANTHER" id="PTHR43806:SF11">
    <property type="entry name" value="CEREVISIN-RELATED"/>
    <property type="match status" value="1"/>
</dbReference>
<dbReference type="PROSITE" id="PS51892">
    <property type="entry name" value="SUBTILASE"/>
    <property type="match status" value="1"/>
</dbReference>
<dbReference type="InterPro" id="IPR022398">
    <property type="entry name" value="Peptidase_S8_His-AS"/>
</dbReference>
<comment type="similarity">
    <text evidence="1 5 6">Belongs to the peptidase S8 family.</text>
</comment>
<dbReference type="EMBL" id="CAWUHD010000059">
    <property type="protein sequence ID" value="CAK7225265.1"/>
    <property type="molecule type" value="Genomic_DNA"/>
</dbReference>
<reference evidence="9 10" key="1">
    <citation type="submission" date="2024-01" db="EMBL/GenBank/DDBJ databases">
        <authorList>
            <person name="Allen C."/>
            <person name="Tagirdzhanova G."/>
        </authorList>
    </citation>
    <scope>NUCLEOTIDE SEQUENCE [LARGE SCALE GENOMIC DNA]</scope>
</reference>
<dbReference type="InterPro" id="IPR036852">
    <property type="entry name" value="Peptidase_S8/S53_dom_sf"/>
</dbReference>
<feature type="active site" description="Charge relay system" evidence="5">
    <location>
        <position position="392"/>
    </location>
</feature>
<dbReference type="InterPro" id="IPR023827">
    <property type="entry name" value="Peptidase_S8_Asp-AS"/>
</dbReference>
<dbReference type="PROSITE" id="PS00138">
    <property type="entry name" value="SUBTILASE_SER"/>
    <property type="match status" value="1"/>
</dbReference>
<accession>A0ABP0BZW2</accession>
<sequence length="449" mass="46944">MALLPLRRLLAAVLAVSAVPVFVFAAPSDEVRSSDIASPNPAVAQDKGFKVINPNGKNIIQNAYIAVYKTSASPDAITSHQAQIANTVAKKNLARKRQLEARGADSSKVPDTKVSNIRVAGFRAMSLKHADDDTMRSIYGAPEIDYIEQDGPIYGLEIATQGDAQPGLSRLSHAEIDPSFNYEYDTSAGYGATVYILDSGIQLNVTDFQGRAVWGTTTLDNFNFAGDDNGHGTYVAGIVGGRTYGVAKNVALVSVRVLDGSAYGTKTTFLDGVDWIYDNITNSNLVGRAVVLASMGTDERSESINGAVDALVASNITFVAASGNDNDNSTSHRSPASAAGAITVGAIDATNDNRASFSSYGPEVTVYAAGVNVLSTSIGPTTFGTTFGSGTSSAAPHVAGLAAYLIIYEGITSGPAIKNRIIELASLTNSTVHNNGPNTTNLIANNGYW</sequence>
<feature type="signal peptide" evidence="7">
    <location>
        <begin position="1"/>
        <end position="25"/>
    </location>
</feature>